<evidence type="ECO:0000256" key="13">
    <source>
        <dbReference type="ARBA" id="ARBA00023264"/>
    </source>
</evidence>
<evidence type="ECO:0000256" key="12">
    <source>
        <dbReference type="ARBA" id="ARBA00023209"/>
    </source>
</evidence>
<keyword evidence="8 16" id="KW-0812">Transmembrane</keyword>
<evidence type="ECO:0000256" key="5">
    <source>
        <dbReference type="ARBA" id="ARBA00017171"/>
    </source>
</evidence>
<dbReference type="InterPro" id="IPR000462">
    <property type="entry name" value="CDP-OH_P_trans"/>
</dbReference>
<evidence type="ECO:0000256" key="14">
    <source>
        <dbReference type="ARBA" id="ARBA00032361"/>
    </source>
</evidence>
<dbReference type="PANTHER" id="PTHR14269">
    <property type="entry name" value="CDP-DIACYLGLYCEROL--GLYCEROL-3-PHOSPHATE 3-PHOSPHATIDYLTRANSFERASE-RELATED"/>
    <property type="match status" value="1"/>
</dbReference>
<dbReference type="GO" id="GO:0003882">
    <property type="term" value="F:CDP-diacylglycerol-serine O-phosphatidyltransferase activity"/>
    <property type="evidence" value="ECO:0007669"/>
    <property type="project" value="UniProtKB-EC"/>
</dbReference>
<evidence type="ECO:0000256" key="2">
    <source>
        <dbReference type="ARBA" id="ARBA00004127"/>
    </source>
</evidence>
<keyword evidence="9 16" id="KW-1133">Transmembrane helix</keyword>
<proteinExistence type="inferred from homology"/>
<feature type="transmembrane region" description="Helical" evidence="16">
    <location>
        <begin position="7"/>
        <end position="25"/>
    </location>
</feature>
<dbReference type="PROSITE" id="PS00379">
    <property type="entry name" value="CDP_ALCOHOL_P_TRANSF"/>
    <property type="match status" value="1"/>
</dbReference>
<reference evidence="17 18" key="1">
    <citation type="submission" date="2022-05" db="EMBL/GenBank/DDBJ databases">
        <title>Genome Sequencing of Bee-Associated Microbes.</title>
        <authorList>
            <person name="Dunlap C."/>
        </authorList>
    </citation>
    <scope>NUCLEOTIDE SEQUENCE [LARGE SCALE GENOMIC DNA]</scope>
    <source>
        <strain evidence="17 18">NRRL BD-083</strain>
    </source>
</reference>
<keyword evidence="18" id="KW-1185">Reference proteome</keyword>
<evidence type="ECO:0000256" key="9">
    <source>
        <dbReference type="ARBA" id="ARBA00022989"/>
    </source>
</evidence>
<dbReference type="Gene3D" id="1.20.120.1760">
    <property type="match status" value="1"/>
</dbReference>
<name>A0ABT4EXB9_9BACI</name>
<evidence type="ECO:0000256" key="11">
    <source>
        <dbReference type="ARBA" id="ARBA00023136"/>
    </source>
</evidence>
<evidence type="ECO:0000256" key="10">
    <source>
        <dbReference type="ARBA" id="ARBA00023098"/>
    </source>
</evidence>
<evidence type="ECO:0000256" key="16">
    <source>
        <dbReference type="SAM" id="Phobius"/>
    </source>
</evidence>
<dbReference type="InterPro" id="IPR048254">
    <property type="entry name" value="CDP_ALCOHOL_P_TRANSF_CS"/>
</dbReference>
<evidence type="ECO:0000256" key="8">
    <source>
        <dbReference type="ARBA" id="ARBA00022692"/>
    </source>
</evidence>
<dbReference type="InterPro" id="IPR050324">
    <property type="entry name" value="CDP-alcohol_PTase-I"/>
</dbReference>
<keyword evidence="7 15" id="KW-0808">Transferase</keyword>
<evidence type="ECO:0000256" key="6">
    <source>
        <dbReference type="ARBA" id="ARBA00022516"/>
    </source>
</evidence>
<evidence type="ECO:0000256" key="7">
    <source>
        <dbReference type="ARBA" id="ARBA00022679"/>
    </source>
</evidence>
<accession>A0ABT4EXB9</accession>
<sequence length="181" mass="20204">MKYIPCMITIGNFICGLLAIHSLFIQDFYSAAFFIFVGMFLDFFDGMVARKLNAVSDIGKELDSFADLITFGVAPAMLAYNVGLYSIPFIGILCTLAYGTCGAIRLARYNVHQSKSPTFIGMPIPFAGICLVILSFMNNSNVLALSTCVLSYLMVSKIKFPHFKRLTVENSEVKRWEQFKN</sequence>
<comment type="subcellular location">
    <subcellularLocation>
        <location evidence="2">Endomembrane system</location>
        <topology evidence="2">Multi-pass membrane protein</topology>
    </subcellularLocation>
</comment>
<evidence type="ECO:0000256" key="4">
    <source>
        <dbReference type="ARBA" id="ARBA00013174"/>
    </source>
</evidence>
<dbReference type="RefSeq" id="WP_268639612.1">
    <property type="nucleotide sequence ID" value="NZ_CP189807.1"/>
</dbReference>
<keyword evidence="6" id="KW-0444">Lipid biosynthesis</keyword>
<keyword evidence="10" id="KW-0443">Lipid metabolism</keyword>
<dbReference type="PANTHER" id="PTHR14269:SF59">
    <property type="entry name" value="CDP-DIACYLGLYCEROL--SERINE O-PHOSPHATIDYLTRANSFERASE"/>
    <property type="match status" value="1"/>
</dbReference>
<comment type="caution">
    <text evidence="17">The sequence shown here is derived from an EMBL/GenBank/DDBJ whole genome shotgun (WGS) entry which is preliminary data.</text>
</comment>
<keyword evidence="13" id="KW-1208">Phospholipid metabolism</keyword>
<dbReference type="NCBIfam" id="TIGR00473">
    <property type="entry name" value="pssA"/>
    <property type="match status" value="1"/>
</dbReference>
<gene>
    <name evidence="17" type="primary">pssA</name>
    <name evidence="17" type="ORF">M5W82_22800</name>
</gene>
<protein>
    <recommendedName>
        <fullName evidence="5">CDP-diacylglycerol--serine O-phosphatidyltransferase</fullName>
        <ecNumber evidence="4">2.7.8.8</ecNumber>
    </recommendedName>
    <alternativeName>
        <fullName evidence="14">Phosphatidylserine synthase</fullName>
    </alternativeName>
</protein>
<evidence type="ECO:0000256" key="1">
    <source>
        <dbReference type="ARBA" id="ARBA00000287"/>
    </source>
</evidence>
<dbReference type="Proteomes" id="UP001527052">
    <property type="component" value="Unassembled WGS sequence"/>
</dbReference>
<feature type="transmembrane region" description="Helical" evidence="16">
    <location>
        <begin position="119"/>
        <end position="137"/>
    </location>
</feature>
<dbReference type="InterPro" id="IPR043130">
    <property type="entry name" value="CDP-OH_PTrfase_TM_dom"/>
</dbReference>
<keyword evidence="12" id="KW-0594">Phospholipid biosynthesis</keyword>
<feature type="transmembrane region" description="Helical" evidence="16">
    <location>
        <begin position="86"/>
        <end position="107"/>
    </location>
</feature>
<dbReference type="InterPro" id="IPR004533">
    <property type="entry name" value="CDP-diaglyc--ser_O-PTrfase"/>
</dbReference>
<keyword evidence="11 16" id="KW-0472">Membrane</keyword>
<evidence type="ECO:0000256" key="3">
    <source>
        <dbReference type="ARBA" id="ARBA00010441"/>
    </source>
</evidence>
<dbReference type="EMBL" id="JAMDLZ010000053">
    <property type="protein sequence ID" value="MCY9549708.1"/>
    <property type="molecule type" value="Genomic_DNA"/>
</dbReference>
<comment type="similarity">
    <text evidence="3 15">Belongs to the CDP-alcohol phosphatidyltransferase class-I family.</text>
</comment>
<organism evidence="17 18">
    <name type="scientific">Lysinibacillus xylanilyticus</name>
    <dbReference type="NCBI Taxonomy" id="582475"/>
    <lineage>
        <taxon>Bacteria</taxon>
        <taxon>Bacillati</taxon>
        <taxon>Bacillota</taxon>
        <taxon>Bacilli</taxon>
        <taxon>Bacillales</taxon>
        <taxon>Bacillaceae</taxon>
        <taxon>Lysinibacillus</taxon>
    </lineage>
</organism>
<comment type="catalytic activity">
    <reaction evidence="1">
        <text>a CDP-1,2-diacyl-sn-glycerol + L-serine = a 1,2-diacyl-sn-glycero-3-phospho-L-serine + CMP + H(+)</text>
        <dbReference type="Rhea" id="RHEA:16913"/>
        <dbReference type="ChEBI" id="CHEBI:15378"/>
        <dbReference type="ChEBI" id="CHEBI:33384"/>
        <dbReference type="ChEBI" id="CHEBI:57262"/>
        <dbReference type="ChEBI" id="CHEBI:58332"/>
        <dbReference type="ChEBI" id="CHEBI:60377"/>
        <dbReference type="EC" id="2.7.8.8"/>
    </reaction>
</comment>
<evidence type="ECO:0000313" key="18">
    <source>
        <dbReference type="Proteomes" id="UP001527052"/>
    </source>
</evidence>
<evidence type="ECO:0000256" key="15">
    <source>
        <dbReference type="RuleBase" id="RU003750"/>
    </source>
</evidence>
<evidence type="ECO:0000313" key="17">
    <source>
        <dbReference type="EMBL" id="MCY9549708.1"/>
    </source>
</evidence>
<dbReference type="Pfam" id="PF01066">
    <property type="entry name" value="CDP-OH_P_transf"/>
    <property type="match status" value="1"/>
</dbReference>
<dbReference type="EC" id="2.7.8.8" evidence="4"/>